<comment type="caution">
    <text evidence="2">The sequence shown here is derived from an EMBL/GenBank/DDBJ whole genome shotgun (WGS) entry which is preliminary data.</text>
</comment>
<dbReference type="InterPro" id="IPR043502">
    <property type="entry name" value="DNA/RNA_pol_sf"/>
</dbReference>
<reference evidence="2 3" key="1">
    <citation type="submission" date="2019-04" db="EMBL/GenBank/DDBJ databases">
        <title>Chromosome genome assembly for Takifugu flavidus.</title>
        <authorList>
            <person name="Xiao S."/>
        </authorList>
    </citation>
    <scope>NUCLEOTIDE SEQUENCE [LARGE SCALE GENOMIC DNA]</scope>
    <source>
        <strain evidence="2">HTHZ2018</strain>
        <tissue evidence="2">Muscle</tissue>
    </source>
</reference>
<dbReference type="AlphaFoldDB" id="A0A5C6MJ40"/>
<name>A0A5C6MJ40_9TELE</name>
<feature type="domain" description="Reverse transcriptase" evidence="1">
    <location>
        <begin position="58"/>
        <end position="165"/>
    </location>
</feature>
<keyword evidence="3" id="KW-1185">Reference proteome</keyword>
<evidence type="ECO:0000313" key="2">
    <source>
        <dbReference type="EMBL" id="TWW53407.1"/>
    </source>
</evidence>
<dbReference type="EMBL" id="RHFK02000690">
    <property type="protein sequence ID" value="TWW53407.1"/>
    <property type="molecule type" value="Genomic_DNA"/>
</dbReference>
<dbReference type="Proteomes" id="UP000324091">
    <property type="component" value="Unassembled WGS sequence"/>
</dbReference>
<protein>
    <submittedName>
        <fullName evidence="2">LIM and SH3 domain protein 1</fullName>
    </submittedName>
</protein>
<proteinExistence type="predicted"/>
<evidence type="ECO:0000259" key="1">
    <source>
        <dbReference type="Pfam" id="PF00078"/>
    </source>
</evidence>
<feature type="non-terminal residue" evidence="2">
    <location>
        <position position="171"/>
    </location>
</feature>
<dbReference type="SUPFAM" id="SSF56672">
    <property type="entry name" value="DNA/RNA polymerases"/>
    <property type="match status" value="1"/>
</dbReference>
<gene>
    <name evidence="2" type="ORF">D4764_0236860</name>
</gene>
<evidence type="ECO:0000313" key="3">
    <source>
        <dbReference type="Proteomes" id="UP000324091"/>
    </source>
</evidence>
<sequence>MNPRCARCGKIVYPTEKVSCLDTTCAAELGEPLQRVFNLSLELGKVPTLWKTSCVIPVPKKNRPSELNDFRPVALTSHLMKTLERLFLNLLRPQFAYRDKVGVEDAIIYLLHRVHSHLDKGSGTARILFLDFSSAFNTIQPLVLQDKLLQMRVDPCPVAWISSYLTDRPRF</sequence>
<accession>A0A5C6MJ40</accession>
<dbReference type="InterPro" id="IPR000477">
    <property type="entry name" value="RT_dom"/>
</dbReference>
<organism evidence="2 3">
    <name type="scientific">Takifugu flavidus</name>
    <name type="common">sansaifugu</name>
    <dbReference type="NCBI Taxonomy" id="433684"/>
    <lineage>
        <taxon>Eukaryota</taxon>
        <taxon>Metazoa</taxon>
        <taxon>Chordata</taxon>
        <taxon>Craniata</taxon>
        <taxon>Vertebrata</taxon>
        <taxon>Euteleostomi</taxon>
        <taxon>Actinopterygii</taxon>
        <taxon>Neopterygii</taxon>
        <taxon>Teleostei</taxon>
        <taxon>Neoteleostei</taxon>
        <taxon>Acanthomorphata</taxon>
        <taxon>Eupercaria</taxon>
        <taxon>Tetraodontiformes</taxon>
        <taxon>Tetradontoidea</taxon>
        <taxon>Tetraodontidae</taxon>
        <taxon>Takifugu</taxon>
    </lineage>
</organism>
<dbReference type="PANTHER" id="PTHR47510">
    <property type="entry name" value="REVERSE TRANSCRIPTASE DOMAIN-CONTAINING PROTEIN"/>
    <property type="match status" value="1"/>
</dbReference>
<dbReference type="Pfam" id="PF00078">
    <property type="entry name" value="RVT_1"/>
    <property type="match status" value="1"/>
</dbReference>
<dbReference type="PANTHER" id="PTHR47510:SF3">
    <property type="entry name" value="ENDO_EXONUCLEASE_PHOSPHATASE DOMAIN-CONTAINING PROTEIN"/>
    <property type="match status" value="1"/>
</dbReference>